<evidence type="ECO:0000259" key="1">
    <source>
        <dbReference type="Pfam" id="PF07705"/>
    </source>
</evidence>
<gene>
    <name evidence="2" type="ORF">AN481_19990</name>
</gene>
<feature type="domain" description="CARDB" evidence="1">
    <location>
        <begin position="5"/>
        <end position="58"/>
    </location>
</feature>
<dbReference type="Gene3D" id="2.60.40.10">
    <property type="entry name" value="Immunoglobulins"/>
    <property type="match status" value="2"/>
</dbReference>
<dbReference type="InterPro" id="IPR011635">
    <property type="entry name" value="CARDB"/>
</dbReference>
<feature type="non-terminal residue" evidence="2">
    <location>
        <position position="110"/>
    </location>
</feature>
<dbReference type="Pfam" id="PF07705">
    <property type="entry name" value="CARDB"/>
    <property type="match status" value="2"/>
</dbReference>
<feature type="domain" description="CARDB" evidence="1">
    <location>
        <begin position="67"/>
        <end position="109"/>
    </location>
</feature>
<accession>A0A1B7VFA5</accession>
<dbReference type="Proteomes" id="UP000092382">
    <property type="component" value="Unassembled WGS sequence"/>
</dbReference>
<reference evidence="2 3" key="1">
    <citation type="submission" date="2015-09" db="EMBL/GenBank/DDBJ databases">
        <title>Whole genome shotgun sequence assembly of Aphanizomenon flos-aquae UKL13.</title>
        <authorList>
            <person name="Driscoll C."/>
        </authorList>
    </citation>
    <scope>NUCLEOTIDE SEQUENCE [LARGE SCALE GENOMIC DNA]</scope>
    <source>
        <strain evidence="2">MDT13</strain>
    </source>
</reference>
<organism evidence="2 3">
    <name type="scientific">Aphanizomenon flos-aquae LD13</name>
    <dbReference type="NCBI Taxonomy" id="1710894"/>
    <lineage>
        <taxon>Bacteria</taxon>
        <taxon>Bacillati</taxon>
        <taxon>Cyanobacteriota</taxon>
        <taxon>Cyanophyceae</taxon>
        <taxon>Nostocales</taxon>
        <taxon>Aphanizomenonaceae</taxon>
        <taxon>Aphanizomenon</taxon>
    </lineage>
</organism>
<protein>
    <recommendedName>
        <fullName evidence="1">CARDB domain-containing protein</fullName>
    </recommendedName>
</protein>
<evidence type="ECO:0000313" key="3">
    <source>
        <dbReference type="Proteomes" id="UP000092382"/>
    </source>
</evidence>
<sequence length="110" mass="11560">GDTYLGFDYVNSLAAGSSSTESASIYLSSGLSLGTYYLFTKADGWGYVSESDETNNGYYQAITIAGPDLIINSISATSATAGNYLDFTYNIKNQGAGNSGANYTGFYLST</sequence>
<name>A0A1B7VFA5_APHFL</name>
<dbReference type="AlphaFoldDB" id="A0A1B7VFA5"/>
<evidence type="ECO:0000313" key="2">
    <source>
        <dbReference type="EMBL" id="OBQ14957.1"/>
    </source>
</evidence>
<dbReference type="EMBL" id="LJOY01000266">
    <property type="protein sequence ID" value="OBQ14957.1"/>
    <property type="molecule type" value="Genomic_DNA"/>
</dbReference>
<proteinExistence type="predicted"/>
<dbReference type="InterPro" id="IPR013783">
    <property type="entry name" value="Ig-like_fold"/>
</dbReference>
<comment type="caution">
    <text evidence="2">The sequence shown here is derived from an EMBL/GenBank/DDBJ whole genome shotgun (WGS) entry which is preliminary data.</text>
</comment>
<feature type="non-terminal residue" evidence="2">
    <location>
        <position position="1"/>
    </location>
</feature>